<dbReference type="GO" id="GO:0016757">
    <property type="term" value="F:glycosyltransferase activity"/>
    <property type="evidence" value="ECO:0007669"/>
    <property type="project" value="InterPro"/>
</dbReference>
<dbReference type="PANTHER" id="PTHR20961">
    <property type="entry name" value="GLYCOSYLTRANSFERASE"/>
    <property type="match status" value="1"/>
</dbReference>
<keyword evidence="2" id="KW-1185">Reference proteome</keyword>
<accession>A0A9D4TR75</accession>
<organism evidence="1 2">
    <name type="scientific">Chlorella vulgaris</name>
    <name type="common">Green alga</name>
    <dbReference type="NCBI Taxonomy" id="3077"/>
    <lineage>
        <taxon>Eukaryota</taxon>
        <taxon>Viridiplantae</taxon>
        <taxon>Chlorophyta</taxon>
        <taxon>core chlorophytes</taxon>
        <taxon>Trebouxiophyceae</taxon>
        <taxon>Chlorellales</taxon>
        <taxon>Chlorellaceae</taxon>
        <taxon>Chlorella clade</taxon>
        <taxon>Chlorella</taxon>
    </lineage>
</organism>
<dbReference type="InterPro" id="IPR007657">
    <property type="entry name" value="Glycosyltransferase_61"/>
</dbReference>
<dbReference type="PANTHER" id="PTHR20961:SF124">
    <property type="entry name" value="GLYCOSYLTRANSFERASE"/>
    <property type="match status" value="1"/>
</dbReference>
<gene>
    <name evidence="1" type="ORF">D9Q98_003909</name>
</gene>
<reference evidence="1" key="1">
    <citation type="journal article" date="2019" name="Plant J.">
        <title>Chlorella vulgaris genome assembly and annotation reveals the molecular basis for metabolic acclimation to high light conditions.</title>
        <authorList>
            <person name="Cecchin M."/>
            <person name="Marcolungo L."/>
            <person name="Rossato M."/>
            <person name="Girolomoni L."/>
            <person name="Cosentino E."/>
            <person name="Cuine S."/>
            <person name="Li-Beisson Y."/>
            <person name="Delledonne M."/>
            <person name="Ballottari M."/>
        </authorList>
    </citation>
    <scope>NUCLEOTIDE SEQUENCE</scope>
    <source>
        <strain evidence="1">211/11P</strain>
    </source>
</reference>
<comment type="caution">
    <text evidence="1">The sequence shown here is derived from an EMBL/GenBank/DDBJ whole genome shotgun (WGS) entry which is preliminary data.</text>
</comment>
<reference evidence="1" key="2">
    <citation type="submission" date="2020-11" db="EMBL/GenBank/DDBJ databases">
        <authorList>
            <person name="Cecchin M."/>
            <person name="Marcolungo L."/>
            <person name="Rossato M."/>
            <person name="Girolomoni L."/>
            <person name="Cosentino E."/>
            <person name="Cuine S."/>
            <person name="Li-Beisson Y."/>
            <person name="Delledonne M."/>
            <person name="Ballottari M."/>
        </authorList>
    </citation>
    <scope>NUCLEOTIDE SEQUENCE</scope>
    <source>
        <strain evidence="1">211/11P</strain>
        <tissue evidence="1">Whole cell</tissue>
    </source>
</reference>
<evidence type="ECO:0000313" key="2">
    <source>
        <dbReference type="Proteomes" id="UP001055712"/>
    </source>
</evidence>
<dbReference type="OrthoDB" id="506995at2759"/>
<proteinExistence type="predicted"/>
<evidence type="ECO:0000313" key="1">
    <source>
        <dbReference type="EMBL" id="KAI3432352.1"/>
    </source>
</evidence>
<protein>
    <submittedName>
        <fullName evidence="1">Uncharacterized protein</fullName>
    </submittedName>
</protein>
<name>A0A9D4TR75_CHLVU</name>
<dbReference type="AlphaFoldDB" id="A0A9D4TR75"/>
<sequence>MGRQVRVQRRSSRRPGLVLLLCCTAIILAAAVFFKSSAVTATAAVWSAGASNFDDGLRSACLKIRKYAGDEAALGPNCSVPLLNISGLQEYGCKILDSSCFDQHRIIVYNPPDDLAFNYPFADTGFSATLVPGWTKLNKSSAGPVGVGIAQPLVRKNSSDDRPDQMDPIFSSCHTPIVWTSPYHNTYGEFFQSSFVPLWYMQSELKLIDRNIMLTPLMDGYRKPQFMENLLRPYSNKMILPFNDVSSREHMFDPTFPRCFEKVAMCNLKDLYTARPPRKFHDKESNLTIFDGDKTWTWYKPGQAGKALVDYYRHEGNIPPFTKDQDTLQVVVGKRTDGYREFRNLTVFLERCNEWKPPLASVYKRTLCVAHSFGPHAFFESLTLLQDTDVLIAHHGAELVHGWFMPFGSSVVEVRMKGFPDDWASIYFQSTYRSENTHLYFSAKVVNDDSWEPGAWEKDKQPNHIYALERRTKLRWNQWEPILEAIVAVNRSMELYEKKKWPDDLRWLI</sequence>
<dbReference type="Proteomes" id="UP001055712">
    <property type="component" value="Unassembled WGS sequence"/>
</dbReference>
<dbReference type="EMBL" id="SIDB01000005">
    <property type="protein sequence ID" value="KAI3432352.1"/>
    <property type="molecule type" value="Genomic_DNA"/>
</dbReference>